<name>A0A8J6CID7_DIALT</name>
<dbReference type="EMBL" id="JAGTXO010000001">
    <property type="protein sequence ID" value="KAG8471260.1"/>
    <property type="molecule type" value="Genomic_DNA"/>
</dbReference>
<feature type="compositionally biased region" description="Basic and acidic residues" evidence="1">
    <location>
        <begin position="35"/>
        <end position="52"/>
    </location>
</feature>
<keyword evidence="3" id="KW-1185">Reference proteome</keyword>
<feature type="compositionally biased region" description="Basic and acidic residues" evidence="1">
    <location>
        <begin position="70"/>
        <end position="80"/>
    </location>
</feature>
<feature type="compositionally biased region" description="Gly residues" evidence="1">
    <location>
        <begin position="108"/>
        <end position="122"/>
    </location>
</feature>
<sequence length="203" mass="20463">MSTTRVVVPQGGTAPPSADVAMGEDAAVGGARPRKAVERKEGTQPYIVRERVASGSFTAVIAPDDALPPEPRRDGKERSSSARPASRVGTRAGSGGRDDLRGALRGKAGVGSGGGGGGGGAFRAGSGSADLRSAISKTRRTSERGGVRGARGVSPHVSSRRHAAPARLEQPRASGGGGGVGYGHDSSRADGEWKRDLFAQLGA</sequence>
<gene>
    <name evidence="2" type="ORF">KFE25_009681</name>
</gene>
<protein>
    <submittedName>
        <fullName evidence="2">Uncharacterized protein</fullName>
    </submittedName>
</protein>
<accession>A0A8J6CID7</accession>
<feature type="compositionally biased region" description="Basic and acidic residues" evidence="1">
    <location>
        <begin position="185"/>
        <end position="196"/>
    </location>
</feature>
<evidence type="ECO:0000256" key="1">
    <source>
        <dbReference type="SAM" id="MobiDB-lite"/>
    </source>
</evidence>
<organism evidence="2 3">
    <name type="scientific">Diacronema lutheri</name>
    <name type="common">Unicellular marine alga</name>
    <name type="synonym">Monochrysis lutheri</name>
    <dbReference type="NCBI Taxonomy" id="2081491"/>
    <lineage>
        <taxon>Eukaryota</taxon>
        <taxon>Haptista</taxon>
        <taxon>Haptophyta</taxon>
        <taxon>Pavlovophyceae</taxon>
        <taxon>Pavlovales</taxon>
        <taxon>Pavlovaceae</taxon>
        <taxon>Diacronema</taxon>
    </lineage>
</organism>
<evidence type="ECO:0000313" key="2">
    <source>
        <dbReference type="EMBL" id="KAG8471260.1"/>
    </source>
</evidence>
<dbReference type="AlphaFoldDB" id="A0A8J6CID7"/>
<proteinExistence type="predicted"/>
<evidence type="ECO:0000313" key="3">
    <source>
        <dbReference type="Proteomes" id="UP000751190"/>
    </source>
</evidence>
<feature type="region of interest" description="Disordered" evidence="1">
    <location>
        <begin position="1"/>
        <end position="196"/>
    </location>
</feature>
<reference evidence="2" key="1">
    <citation type="submission" date="2021-05" db="EMBL/GenBank/DDBJ databases">
        <title>The genome of the haptophyte Pavlova lutheri (Diacronema luteri, Pavlovales) - a model for lipid biosynthesis in eukaryotic algae.</title>
        <authorList>
            <person name="Hulatt C.J."/>
            <person name="Posewitz M.C."/>
        </authorList>
    </citation>
    <scope>NUCLEOTIDE SEQUENCE</scope>
    <source>
        <strain evidence="2">NIVA-4/92</strain>
    </source>
</reference>
<comment type="caution">
    <text evidence="2">The sequence shown here is derived from an EMBL/GenBank/DDBJ whole genome shotgun (WGS) entry which is preliminary data.</text>
</comment>
<dbReference type="Proteomes" id="UP000751190">
    <property type="component" value="Unassembled WGS sequence"/>
</dbReference>